<dbReference type="InterPro" id="IPR051921">
    <property type="entry name" value="ABC_osmolyte_uptake_ATP-bind"/>
</dbReference>
<evidence type="ECO:0000259" key="5">
    <source>
        <dbReference type="PROSITE" id="PS50893"/>
    </source>
</evidence>
<dbReference type="GO" id="GO:0004888">
    <property type="term" value="F:transmembrane signaling receptor activity"/>
    <property type="evidence" value="ECO:0007669"/>
    <property type="project" value="InterPro"/>
</dbReference>
<dbReference type="InterPro" id="IPR027417">
    <property type="entry name" value="P-loop_NTPase"/>
</dbReference>
<gene>
    <name evidence="6" type="ORF">EJ903_17540</name>
</gene>
<dbReference type="SUPFAM" id="SSF58104">
    <property type="entry name" value="Methyl-accepting chemotaxis protein (MCP) signaling domain"/>
    <property type="match status" value="1"/>
</dbReference>
<protein>
    <submittedName>
        <fullName evidence="6">ATP-binding cassette domain-containing protein</fullName>
    </submittedName>
</protein>
<dbReference type="PANTHER" id="PTHR43869">
    <property type="entry name" value="GLYCINE BETAINE/PROLINE BETAINE TRANSPORT SYSTEM ATP-BINDING PROTEIN PROV"/>
    <property type="match status" value="1"/>
</dbReference>
<evidence type="ECO:0000313" key="7">
    <source>
        <dbReference type="Proteomes" id="UP000277007"/>
    </source>
</evidence>
<dbReference type="InterPro" id="IPR003593">
    <property type="entry name" value="AAA+_ATPase"/>
</dbReference>
<dbReference type="InterPro" id="IPR004090">
    <property type="entry name" value="Chemotax_Me-accpt_rcpt"/>
</dbReference>
<accession>A0A3S0KWJ0</accession>
<dbReference type="GO" id="GO:0016887">
    <property type="term" value="F:ATP hydrolysis activity"/>
    <property type="evidence" value="ECO:0007669"/>
    <property type="project" value="InterPro"/>
</dbReference>
<sequence>MTVGAGDAVSLQGVWAVYGQASAEARRLIAARAERSAVAATGVEVAVAGLSLDIAGGEVLALLGRLGSGKSTLLRLMNRLVDPVAGTVTVGGVALADLSPRALAAFRRERLGMVFASAAALLANRTVAGNVEFALEVMGQGRSQRRERAEAALAQFGLADRAEAALADLSAADRLRVGFARAIVTAPRLLLIDDPFASLPALERSELTDDLARVARALGSTMVLAMRDAEDAMRVADRVAVLKSGALVAVDTPDALLERSDENAEVRFFLHRIAEQRAVRRRAERLDGAIKGFEAAVTQALGAVGQSAGALDSTARTLKGISSETGGRVIETAASVGQTAASVGAMEAAAQQMANSMDEIGQHVGQSVAIASAAVAQAQDTDDSVRGLIGAARSIVGMVGVISAIAARTRLLALNATIESARAGEAGKGFAVVASEVKQLAEQTARATEQIAAQAAGIQATTDGTIQAIARIKDTIGDMNALSGAVAAAVERQRGSADDIGQRIAEVSATAEALSAAIERFGSGAERTDAATSHVLDAADGLAALTEGLRARVDRFLADIRDGTAADGDPSNRRAG</sequence>
<feature type="domain" description="ABC transporter" evidence="5">
    <location>
        <begin position="31"/>
        <end position="269"/>
    </location>
</feature>
<dbReference type="Pfam" id="PF00015">
    <property type="entry name" value="MCPsignal"/>
    <property type="match status" value="1"/>
</dbReference>
<evidence type="ECO:0000256" key="2">
    <source>
        <dbReference type="ARBA" id="ARBA00022840"/>
    </source>
</evidence>
<keyword evidence="1" id="KW-0547">Nucleotide-binding</keyword>
<dbReference type="SUPFAM" id="SSF52540">
    <property type="entry name" value="P-loop containing nucleoside triphosphate hydrolases"/>
    <property type="match status" value="1"/>
</dbReference>
<dbReference type="InterPro" id="IPR003439">
    <property type="entry name" value="ABC_transporter-like_ATP-bd"/>
</dbReference>
<dbReference type="PRINTS" id="PR00260">
    <property type="entry name" value="CHEMTRNSDUCR"/>
</dbReference>
<dbReference type="OrthoDB" id="9802264at2"/>
<feature type="domain" description="Methyl-accepting transducer" evidence="4">
    <location>
        <begin position="307"/>
        <end position="529"/>
    </location>
</feature>
<evidence type="ECO:0000256" key="1">
    <source>
        <dbReference type="ARBA" id="ARBA00022741"/>
    </source>
</evidence>
<evidence type="ECO:0000313" key="6">
    <source>
        <dbReference type="EMBL" id="RTR17608.1"/>
    </source>
</evidence>
<dbReference type="PANTHER" id="PTHR43869:SF1">
    <property type="entry name" value="GLYCINE BETAINE_PROLINE BETAINE TRANSPORT SYSTEM ATP-BINDING PROTEIN PROV"/>
    <property type="match status" value="1"/>
</dbReference>
<reference evidence="6 7" key="1">
    <citation type="submission" date="2018-12" db="EMBL/GenBank/DDBJ databases">
        <authorList>
            <person name="Yang Y."/>
        </authorList>
    </citation>
    <scope>NUCLEOTIDE SEQUENCE [LARGE SCALE GENOMIC DNA]</scope>
    <source>
        <strain evidence="6 7">L-25-5w-1</strain>
    </source>
</reference>
<dbReference type="AlphaFoldDB" id="A0A3S0KWJ0"/>
<dbReference type="PROSITE" id="PS50111">
    <property type="entry name" value="CHEMOTAXIS_TRANSDUC_2"/>
    <property type="match status" value="1"/>
</dbReference>
<name>A0A3S0KWJ0_9PROT</name>
<dbReference type="Gene3D" id="3.40.50.300">
    <property type="entry name" value="P-loop containing nucleotide triphosphate hydrolases"/>
    <property type="match status" value="1"/>
</dbReference>
<dbReference type="GO" id="GO:0016020">
    <property type="term" value="C:membrane"/>
    <property type="evidence" value="ECO:0007669"/>
    <property type="project" value="InterPro"/>
</dbReference>
<proteinExistence type="predicted"/>
<dbReference type="GO" id="GO:0006935">
    <property type="term" value="P:chemotaxis"/>
    <property type="evidence" value="ECO:0007669"/>
    <property type="project" value="InterPro"/>
</dbReference>
<dbReference type="GO" id="GO:0005524">
    <property type="term" value="F:ATP binding"/>
    <property type="evidence" value="ECO:0007669"/>
    <property type="project" value="UniProtKB-KW"/>
</dbReference>
<dbReference type="SMART" id="SM00283">
    <property type="entry name" value="MA"/>
    <property type="match status" value="1"/>
</dbReference>
<dbReference type="Pfam" id="PF00005">
    <property type="entry name" value="ABC_tran"/>
    <property type="match status" value="1"/>
</dbReference>
<dbReference type="RefSeq" id="WP_126617836.1">
    <property type="nucleotide sequence ID" value="NZ_JBHUCY010000025.1"/>
</dbReference>
<keyword evidence="7" id="KW-1185">Reference proteome</keyword>
<dbReference type="Gene3D" id="1.10.287.950">
    <property type="entry name" value="Methyl-accepting chemotaxis protein"/>
    <property type="match status" value="1"/>
</dbReference>
<dbReference type="Proteomes" id="UP000277007">
    <property type="component" value="Unassembled WGS sequence"/>
</dbReference>
<evidence type="ECO:0000259" key="4">
    <source>
        <dbReference type="PROSITE" id="PS50111"/>
    </source>
</evidence>
<keyword evidence="3" id="KW-0807">Transducer</keyword>
<evidence type="ECO:0000256" key="3">
    <source>
        <dbReference type="PROSITE-ProRule" id="PRU00284"/>
    </source>
</evidence>
<dbReference type="PROSITE" id="PS50893">
    <property type="entry name" value="ABC_TRANSPORTER_2"/>
    <property type="match status" value="1"/>
</dbReference>
<dbReference type="EMBL" id="RXMA01000018">
    <property type="protein sequence ID" value="RTR17608.1"/>
    <property type="molecule type" value="Genomic_DNA"/>
</dbReference>
<dbReference type="GO" id="GO:0007165">
    <property type="term" value="P:signal transduction"/>
    <property type="evidence" value="ECO:0007669"/>
    <property type="project" value="UniProtKB-KW"/>
</dbReference>
<organism evidence="6 7">
    <name type="scientific">Azospirillum griseum</name>
    <dbReference type="NCBI Taxonomy" id="2496639"/>
    <lineage>
        <taxon>Bacteria</taxon>
        <taxon>Pseudomonadati</taxon>
        <taxon>Pseudomonadota</taxon>
        <taxon>Alphaproteobacteria</taxon>
        <taxon>Rhodospirillales</taxon>
        <taxon>Azospirillaceae</taxon>
        <taxon>Azospirillum</taxon>
    </lineage>
</organism>
<keyword evidence="2 6" id="KW-0067">ATP-binding</keyword>
<comment type="caution">
    <text evidence="6">The sequence shown here is derived from an EMBL/GenBank/DDBJ whole genome shotgun (WGS) entry which is preliminary data.</text>
</comment>
<dbReference type="InterPro" id="IPR004089">
    <property type="entry name" value="MCPsignal_dom"/>
</dbReference>
<dbReference type="SMART" id="SM00382">
    <property type="entry name" value="AAA"/>
    <property type="match status" value="1"/>
</dbReference>